<dbReference type="EC" id="4.2.1.109" evidence="6"/>
<dbReference type="GO" id="GO:0019323">
    <property type="term" value="P:pentose catabolic process"/>
    <property type="evidence" value="ECO:0007669"/>
    <property type="project" value="TreeGrafter"/>
</dbReference>
<keyword evidence="3 6" id="KW-0862">Zinc</keyword>
<dbReference type="GO" id="GO:0008270">
    <property type="term" value="F:zinc ion binding"/>
    <property type="evidence" value="ECO:0007669"/>
    <property type="project" value="UniProtKB-UniRule"/>
</dbReference>
<organism evidence="8 9">
    <name type="scientific">Methylocucumis oryzae</name>
    <dbReference type="NCBI Taxonomy" id="1632867"/>
    <lineage>
        <taxon>Bacteria</taxon>
        <taxon>Pseudomonadati</taxon>
        <taxon>Pseudomonadota</taxon>
        <taxon>Gammaproteobacteria</taxon>
        <taxon>Methylococcales</taxon>
        <taxon>Methylococcaceae</taxon>
        <taxon>Methylocucumis</taxon>
    </lineage>
</organism>
<comment type="caution">
    <text evidence="8">The sequence shown here is derived from an EMBL/GenBank/DDBJ whole genome shotgun (WGS) entry which is preliminary data.</text>
</comment>
<feature type="domain" description="Class II aldolase/adducin N-terminal" evidence="7">
    <location>
        <begin position="22"/>
        <end position="208"/>
    </location>
</feature>
<evidence type="ECO:0000259" key="7">
    <source>
        <dbReference type="SMART" id="SM01007"/>
    </source>
</evidence>
<evidence type="ECO:0000256" key="3">
    <source>
        <dbReference type="ARBA" id="ARBA00022833"/>
    </source>
</evidence>
<dbReference type="InterPro" id="IPR050197">
    <property type="entry name" value="Aldolase_class_II_sugar_metab"/>
</dbReference>
<dbReference type="GO" id="GO:0019509">
    <property type="term" value="P:L-methionine salvage from methylthioadenosine"/>
    <property type="evidence" value="ECO:0007669"/>
    <property type="project" value="UniProtKB-UniRule"/>
</dbReference>
<dbReference type="NCBIfam" id="TIGR03328">
    <property type="entry name" value="salvage_mtnB"/>
    <property type="match status" value="1"/>
</dbReference>
<dbReference type="SMART" id="SM01007">
    <property type="entry name" value="Aldolase_II"/>
    <property type="match status" value="1"/>
</dbReference>
<evidence type="ECO:0000313" key="9">
    <source>
        <dbReference type="Proteomes" id="UP000033684"/>
    </source>
</evidence>
<evidence type="ECO:0000256" key="4">
    <source>
        <dbReference type="ARBA" id="ARBA00023167"/>
    </source>
</evidence>
<evidence type="ECO:0000256" key="6">
    <source>
        <dbReference type="HAMAP-Rule" id="MF_01677"/>
    </source>
</evidence>
<comment type="pathway">
    <text evidence="6">Amino-acid biosynthesis; L-methionine biosynthesis via salvage pathway; L-methionine from S-methyl-5-thio-alpha-D-ribose 1-phosphate: step 2/6.</text>
</comment>
<comment type="catalytic activity">
    <reaction evidence="6">
        <text>5-(methylsulfanyl)-D-ribulose 1-phosphate = 5-methylsulfanyl-2,3-dioxopentyl phosphate + H2O</text>
        <dbReference type="Rhea" id="RHEA:15549"/>
        <dbReference type="ChEBI" id="CHEBI:15377"/>
        <dbReference type="ChEBI" id="CHEBI:58548"/>
        <dbReference type="ChEBI" id="CHEBI:58828"/>
        <dbReference type="EC" id="4.2.1.109"/>
    </reaction>
</comment>
<evidence type="ECO:0000313" key="8">
    <source>
        <dbReference type="EMBL" id="KJV06965.1"/>
    </source>
</evidence>
<dbReference type="AlphaFoldDB" id="A0A0F3IJL5"/>
<sequence length="216" mass="24136">MLHKHQSHNTMTYPTDFYDAAQQLIAAGRFIDSKAWVPATSGNFSLRLADGTIAITVSGKHKGRLQTSDIMLIDAEGRSLDGKKPSAETLLHTSLYQHFPDIHAVLHPHPLNSVLISKCYQQRCILENYELLKAFPGIQTHESQLIVPIFANDQNIARLANLVNSYLASVEVCHGYIIEGHGLYAWGQTLNDALRHLEAFDFLFACELQLKGMKPL</sequence>
<name>A0A0F3IJL5_9GAMM</name>
<keyword evidence="5 6" id="KW-0456">Lyase</keyword>
<evidence type="ECO:0000256" key="1">
    <source>
        <dbReference type="ARBA" id="ARBA00022605"/>
    </source>
</evidence>
<reference evidence="8 9" key="2">
    <citation type="journal article" date="2016" name="Microb. Ecol.">
        <title>Genome Characteristics of a Novel Type I Methanotroph (Sn10-6) Isolated from a Flooded Indian Rice Field.</title>
        <authorList>
            <person name="Rahalkar M.C."/>
            <person name="Pandit P.S."/>
            <person name="Dhakephalkar P.K."/>
            <person name="Pore S."/>
            <person name="Arora P."/>
            <person name="Kapse N."/>
        </authorList>
    </citation>
    <scope>NUCLEOTIDE SEQUENCE [LARGE SCALE GENOMIC DNA]</scope>
    <source>
        <strain evidence="8 9">Sn10-6</strain>
    </source>
</reference>
<proteinExistence type="inferred from homology"/>
<dbReference type="Proteomes" id="UP000033684">
    <property type="component" value="Unassembled WGS sequence"/>
</dbReference>
<reference evidence="9" key="1">
    <citation type="submission" date="2015-03" db="EMBL/GenBank/DDBJ databases">
        <title>Draft genome sequence of a novel methanotroph (Sn10-6) isolated from flooded ricefield rhizosphere in India.</title>
        <authorList>
            <person name="Pandit P.S."/>
            <person name="Pore S.D."/>
            <person name="Arora P."/>
            <person name="Kapse N.G."/>
            <person name="Dhakephalkar P.K."/>
            <person name="Rahalkar M.C."/>
        </authorList>
    </citation>
    <scope>NUCLEOTIDE SEQUENCE [LARGE SCALE GENOMIC DNA]</scope>
    <source>
        <strain evidence="9">Sn10-6</strain>
    </source>
</reference>
<comment type="function">
    <text evidence="6">Catalyzes the dehydration of methylthioribulose-1-phosphate (MTRu-1-P) into 2,3-diketo-5-methylthiopentyl-1-phosphate (DK-MTP-1-P).</text>
</comment>
<dbReference type="InterPro" id="IPR017714">
    <property type="entry name" value="MethylthioRu-1-P_deHdtase_MtnB"/>
</dbReference>
<feature type="binding site" evidence="6">
    <location>
        <position position="109"/>
    </location>
    <ligand>
        <name>Zn(2+)</name>
        <dbReference type="ChEBI" id="CHEBI:29105"/>
    </ligand>
</feature>
<dbReference type="PATRIC" id="fig|1632867.3.peg.5210"/>
<feature type="binding site" evidence="6">
    <location>
        <position position="107"/>
    </location>
    <ligand>
        <name>Zn(2+)</name>
        <dbReference type="ChEBI" id="CHEBI:29105"/>
    </ligand>
</feature>
<keyword evidence="2 6" id="KW-0479">Metal-binding</keyword>
<dbReference type="Pfam" id="PF00596">
    <property type="entry name" value="Aldolase_II"/>
    <property type="match status" value="1"/>
</dbReference>
<keyword evidence="9" id="KW-1185">Reference proteome</keyword>
<dbReference type="SUPFAM" id="SSF53639">
    <property type="entry name" value="AraD/HMP-PK domain-like"/>
    <property type="match status" value="1"/>
</dbReference>
<dbReference type="InterPro" id="IPR001303">
    <property type="entry name" value="Aldolase_II/adducin_N"/>
</dbReference>
<dbReference type="GO" id="GO:0046570">
    <property type="term" value="F:methylthioribulose 1-phosphate dehydratase activity"/>
    <property type="evidence" value="ECO:0007669"/>
    <property type="project" value="UniProtKB-UniRule"/>
</dbReference>
<dbReference type="UniPathway" id="UPA00904">
    <property type="reaction ID" value="UER00875"/>
</dbReference>
<evidence type="ECO:0000256" key="2">
    <source>
        <dbReference type="ARBA" id="ARBA00022723"/>
    </source>
</evidence>
<accession>A0A0F3IJL5</accession>
<comment type="cofactor">
    <cofactor evidence="6">
        <name>Zn(2+)</name>
        <dbReference type="ChEBI" id="CHEBI:29105"/>
    </cofactor>
    <text evidence="6">Binds 1 zinc ion per subunit.</text>
</comment>
<evidence type="ECO:0000256" key="5">
    <source>
        <dbReference type="ARBA" id="ARBA00023239"/>
    </source>
</evidence>
<dbReference type="PANTHER" id="PTHR22789:SF0">
    <property type="entry name" value="3-OXO-TETRONATE 4-PHOSPHATE DECARBOXYLASE-RELATED"/>
    <property type="match status" value="1"/>
</dbReference>
<dbReference type="EMBL" id="LAJX01000072">
    <property type="protein sequence ID" value="KJV06965.1"/>
    <property type="molecule type" value="Genomic_DNA"/>
</dbReference>
<dbReference type="GO" id="GO:0005829">
    <property type="term" value="C:cytosol"/>
    <property type="evidence" value="ECO:0007669"/>
    <property type="project" value="TreeGrafter"/>
</dbReference>
<protein>
    <recommendedName>
        <fullName evidence="6">Methylthioribulose-1-phosphate dehydratase</fullName>
        <shortName evidence="6">MTRu-1-P dehydratase</shortName>
        <ecNumber evidence="6">4.2.1.109</ecNumber>
    </recommendedName>
</protein>
<dbReference type="InterPro" id="IPR036409">
    <property type="entry name" value="Aldolase_II/adducin_N_sf"/>
</dbReference>
<dbReference type="NCBIfam" id="NF006672">
    <property type="entry name" value="PRK09220.1"/>
    <property type="match status" value="1"/>
</dbReference>
<comment type="similarity">
    <text evidence="6">Belongs to the aldolase class II family. MtnB subfamily.</text>
</comment>
<keyword evidence="1 6" id="KW-0028">Amino-acid biosynthesis</keyword>
<keyword evidence="4 6" id="KW-0486">Methionine biosynthesis</keyword>
<dbReference type="Gene3D" id="3.40.225.10">
    <property type="entry name" value="Class II aldolase/adducin N-terminal domain"/>
    <property type="match status" value="1"/>
</dbReference>
<gene>
    <name evidence="6" type="primary">mtnB</name>
    <name evidence="8" type="ORF">VZ94_07890</name>
</gene>
<dbReference type="HAMAP" id="MF_01677">
    <property type="entry name" value="Salvage_MtnB"/>
    <property type="match status" value="1"/>
</dbReference>
<dbReference type="PANTHER" id="PTHR22789">
    <property type="entry name" value="FUCULOSE PHOSPHATE ALDOLASE"/>
    <property type="match status" value="1"/>
</dbReference>
<dbReference type="GO" id="GO:0016832">
    <property type="term" value="F:aldehyde-lyase activity"/>
    <property type="evidence" value="ECO:0007669"/>
    <property type="project" value="TreeGrafter"/>
</dbReference>